<dbReference type="AlphaFoldDB" id="A0A1E5KUX0"/>
<dbReference type="Proteomes" id="UP000095256">
    <property type="component" value="Unassembled WGS sequence"/>
</dbReference>
<reference evidence="1 2" key="1">
    <citation type="submission" date="2016-09" db="EMBL/GenBank/DDBJ databases">
        <authorList>
            <person name="Capua I."/>
            <person name="De Benedictis P."/>
            <person name="Joannis T."/>
            <person name="Lombin L.H."/>
            <person name="Cattoli G."/>
        </authorList>
    </citation>
    <scope>NUCLEOTIDE SEQUENCE [LARGE SCALE GENOMIC DNA]</scope>
    <source>
        <strain evidence="1 2">LMG 25899</strain>
    </source>
</reference>
<accession>A0A1E5KUX0</accession>
<evidence type="ECO:0000313" key="2">
    <source>
        <dbReference type="Proteomes" id="UP000095256"/>
    </source>
</evidence>
<name>A0A1E5KUX0_9ENTE</name>
<gene>
    <name evidence="1" type="ORF">BCR26_15870</name>
</gene>
<keyword evidence="2" id="KW-1185">Reference proteome</keyword>
<dbReference type="EMBL" id="MIEK01000038">
    <property type="protein sequence ID" value="OEH81685.1"/>
    <property type="molecule type" value="Genomic_DNA"/>
</dbReference>
<sequence length="111" mass="13440">MEDGLGEEMAQKCPLRQLPLLKRQIARRLKIWIKMDFPKKRWYRDNRPLRAYTLYARKGLFLFIKNNYRSGVVIMQEADMCLFKTISEKKNVTTKNNRKWEKDNDRKTLSI</sequence>
<evidence type="ECO:0000313" key="1">
    <source>
        <dbReference type="EMBL" id="OEH81685.1"/>
    </source>
</evidence>
<organism evidence="1 2">
    <name type="scientific">Enterococcus rivorum</name>
    <dbReference type="NCBI Taxonomy" id="762845"/>
    <lineage>
        <taxon>Bacteria</taxon>
        <taxon>Bacillati</taxon>
        <taxon>Bacillota</taxon>
        <taxon>Bacilli</taxon>
        <taxon>Lactobacillales</taxon>
        <taxon>Enterococcaceae</taxon>
        <taxon>Enterococcus</taxon>
    </lineage>
</organism>
<comment type="caution">
    <text evidence="1">The sequence shown here is derived from an EMBL/GenBank/DDBJ whole genome shotgun (WGS) entry which is preliminary data.</text>
</comment>
<proteinExistence type="predicted"/>
<protein>
    <submittedName>
        <fullName evidence="1">Uncharacterized protein</fullName>
    </submittedName>
</protein>